<evidence type="ECO:0000313" key="6">
    <source>
        <dbReference type="EMBL" id="ORE89388.1"/>
    </source>
</evidence>
<keyword evidence="5" id="KW-0653">Protein transport</keyword>
<gene>
    <name evidence="5" type="primary">tatC</name>
    <name evidence="6" type="ORF">ATO7_05895</name>
</gene>
<feature type="transmembrane region" description="Helical" evidence="5">
    <location>
        <begin position="128"/>
        <end position="149"/>
    </location>
</feature>
<comment type="subcellular location">
    <subcellularLocation>
        <location evidence="5">Cell membrane</location>
        <topology evidence="5">Multi-pass membrane protein</topology>
    </subcellularLocation>
    <subcellularLocation>
        <location evidence="1">Membrane</location>
        <topology evidence="1">Multi-pass membrane protein</topology>
    </subcellularLocation>
</comment>
<feature type="transmembrane region" description="Helical" evidence="5">
    <location>
        <begin position="169"/>
        <end position="194"/>
    </location>
</feature>
<dbReference type="GO" id="GO:0033281">
    <property type="term" value="C:TAT protein transport complex"/>
    <property type="evidence" value="ECO:0007669"/>
    <property type="project" value="UniProtKB-UniRule"/>
</dbReference>
<dbReference type="NCBIfam" id="TIGR00945">
    <property type="entry name" value="tatC"/>
    <property type="match status" value="1"/>
</dbReference>
<comment type="subunit">
    <text evidence="5">The Tat system comprises two distinct complexes: a TatABC complex, containing multiple copies of TatA, TatB and TatC subunits, and a separate TatA complex, containing only TatA subunits. Substrates initially bind to the TatABC complex, which probably triggers association of the separate TatA complex to form the active translocon.</text>
</comment>
<dbReference type="Proteomes" id="UP000192342">
    <property type="component" value="Unassembled WGS sequence"/>
</dbReference>
<evidence type="ECO:0000256" key="4">
    <source>
        <dbReference type="ARBA" id="ARBA00023136"/>
    </source>
</evidence>
<keyword evidence="5" id="KW-1003">Cell membrane</keyword>
<keyword evidence="4 5" id="KW-0472">Membrane</keyword>
<dbReference type="AlphaFoldDB" id="A0A1Y1SIH9"/>
<name>A0A1Y1SIH9_9GAMM</name>
<dbReference type="Pfam" id="PF00902">
    <property type="entry name" value="TatC"/>
    <property type="match status" value="1"/>
</dbReference>
<dbReference type="GO" id="GO:0065002">
    <property type="term" value="P:intracellular protein transmembrane transport"/>
    <property type="evidence" value="ECO:0007669"/>
    <property type="project" value="TreeGrafter"/>
</dbReference>
<dbReference type="PANTHER" id="PTHR30371">
    <property type="entry name" value="SEC-INDEPENDENT PROTEIN TRANSLOCASE PROTEIN TATC"/>
    <property type="match status" value="1"/>
</dbReference>
<dbReference type="PRINTS" id="PR01840">
    <property type="entry name" value="TATCFAMILY"/>
</dbReference>
<dbReference type="GO" id="GO:0043953">
    <property type="term" value="P:protein transport by the Tat complex"/>
    <property type="evidence" value="ECO:0007669"/>
    <property type="project" value="UniProtKB-UniRule"/>
</dbReference>
<comment type="similarity">
    <text evidence="5">Belongs to the TatC family.</text>
</comment>
<proteinExistence type="inferred from homology"/>
<keyword evidence="5" id="KW-0811">Translocation</keyword>
<keyword evidence="5" id="KW-0813">Transport</keyword>
<evidence type="ECO:0000256" key="1">
    <source>
        <dbReference type="ARBA" id="ARBA00004141"/>
    </source>
</evidence>
<dbReference type="EMBL" id="AQQV01000001">
    <property type="protein sequence ID" value="ORE89388.1"/>
    <property type="molecule type" value="Genomic_DNA"/>
</dbReference>
<comment type="caution">
    <text evidence="6">The sequence shown here is derived from an EMBL/GenBank/DDBJ whole genome shotgun (WGS) entry which is preliminary data.</text>
</comment>
<protein>
    <recommendedName>
        <fullName evidence="5">Sec-independent protein translocase protein TatC</fullName>
    </recommendedName>
</protein>
<keyword evidence="3 5" id="KW-1133">Transmembrane helix</keyword>
<dbReference type="GO" id="GO:0009977">
    <property type="term" value="F:proton motive force dependent protein transmembrane transporter activity"/>
    <property type="evidence" value="ECO:0007669"/>
    <property type="project" value="TreeGrafter"/>
</dbReference>
<dbReference type="InterPro" id="IPR002033">
    <property type="entry name" value="TatC"/>
</dbReference>
<dbReference type="STRING" id="1317117.ATO7_05895"/>
<feature type="transmembrane region" description="Helical" evidence="5">
    <location>
        <begin position="228"/>
        <end position="249"/>
    </location>
</feature>
<evidence type="ECO:0000256" key="3">
    <source>
        <dbReference type="ARBA" id="ARBA00022989"/>
    </source>
</evidence>
<evidence type="ECO:0000256" key="2">
    <source>
        <dbReference type="ARBA" id="ARBA00022692"/>
    </source>
</evidence>
<dbReference type="PANTHER" id="PTHR30371:SF0">
    <property type="entry name" value="SEC-INDEPENDENT PROTEIN TRANSLOCASE PROTEIN TATC, CHLOROPLASTIC-RELATED"/>
    <property type="match status" value="1"/>
</dbReference>
<reference evidence="6 7" key="1">
    <citation type="submission" date="2013-04" db="EMBL/GenBank/DDBJ databases">
        <title>Oceanococcus atlanticus 22II-S10r2 Genome Sequencing.</title>
        <authorList>
            <person name="Lai Q."/>
            <person name="Li G."/>
            <person name="Shao Z."/>
        </authorList>
    </citation>
    <scope>NUCLEOTIDE SEQUENCE [LARGE SCALE GENOMIC DNA]</scope>
    <source>
        <strain evidence="6 7">22II-S10r2</strain>
    </source>
</reference>
<feature type="transmembrane region" description="Helical" evidence="5">
    <location>
        <begin position="35"/>
        <end position="58"/>
    </location>
</feature>
<comment type="function">
    <text evidence="5">Part of the twin-arginine translocation (Tat) system that transports large folded proteins containing a characteristic twin-arginine motif in their signal peptide across membranes. Together with TatB, TatC is part of a receptor directly interacting with Tat signal peptides.</text>
</comment>
<keyword evidence="7" id="KW-1185">Reference proteome</keyword>
<organism evidence="6 7">
    <name type="scientific">Oceanococcus atlanticus</name>
    <dbReference type="NCBI Taxonomy" id="1317117"/>
    <lineage>
        <taxon>Bacteria</taxon>
        <taxon>Pseudomonadati</taxon>
        <taxon>Pseudomonadota</taxon>
        <taxon>Gammaproteobacteria</taxon>
        <taxon>Chromatiales</taxon>
        <taxon>Oceanococcaceae</taxon>
        <taxon>Oceanococcus</taxon>
    </lineage>
</organism>
<keyword evidence="2 5" id="KW-0812">Transmembrane</keyword>
<evidence type="ECO:0000313" key="7">
    <source>
        <dbReference type="Proteomes" id="UP000192342"/>
    </source>
</evidence>
<sequence>MGKPHKASSDSHKEALKEQPLIAHLLELRDRLLRIVLGVLVCIVPMVPFAQDIFAALADPLLASMPEGTSMIATEVASPFLTPFKLTLLLAIVVSMPWSLYQIWAFVAPGLYQHERRFALPLVASSTLLFYTGMAFAYFVVFPLIFGFFVAAAPEGVAVMTDIGRYLDFVITMFLAFGAAFEVPVAIVLMVRMGFTTPGALREKRAYVLVGAFTVGMVLTPPDMFSQTLLALPVYALYELGILAAALMVPGSREVDAQRKAASGK</sequence>
<accession>A0A1Y1SIH9</accession>
<feature type="transmembrane region" description="Helical" evidence="5">
    <location>
        <begin position="86"/>
        <end position="107"/>
    </location>
</feature>
<feature type="transmembrane region" description="Helical" evidence="5">
    <location>
        <begin position="206"/>
        <end position="222"/>
    </location>
</feature>
<dbReference type="OrthoDB" id="9777044at2"/>
<evidence type="ECO:0000256" key="5">
    <source>
        <dbReference type="HAMAP-Rule" id="MF_00902"/>
    </source>
</evidence>
<dbReference type="HAMAP" id="MF_00902">
    <property type="entry name" value="TatC"/>
    <property type="match status" value="1"/>
</dbReference>